<reference evidence="17" key="1">
    <citation type="submission" date="2023-10" db="EMBL/GenBank/DDBJ databases">
        <title>Genome assemblies of two species of porcelain crab, Petrolisthes cinctipes and Petrolisthes manimaculis (Anomura: Porcellanidae).</title>
        <authorList>
            <person name="Angst P."/>
        </authorList>
    </citation>
    <scope>NUCLEOTIDE SEQUENCE</scope>
    <source>
        <strain evidence="17">PB745_01</strain>
        <tissue evidence="17">Gill</tissue>
    </source>
</reference>
<evidence type="ECO:0000259" key="16">
    <source>
        <dbReference type="Pfam" id="PF21316"/>
    </source>
</evidence>
<comment type="catalytic activity">
    <reaction evidence="1">
        <text>Release of an N-terminal tripeptide from a polypeptide.</text>
        <dbReference type="EC" id="3.4.14.10"/>
    </reaction>
</comment>
<dbReference type="GO" id="GO:0004252">
    <property type="term" value="F:serine-type endopeptidase activity"/>
    <property type="evidence" value="ECO:0007669"/>
    <property type="project" value="UniProtKB-UniRule"/>
</dbReference>
<keyword evidence="6 10" id="KW-0645">Protease</keyword>
<evidence type="ECO:0000256" key="10">
    <source>
        <dbReference type="PROSITE-ProRule" id="PRU01240"/>
    </source>
</evidence>
<dbReference type="Pfam" id="PF21223">
    <property type="entry name" value="TPPII_Ig-like-1"/>
    <property type="match status" value="1"/>
</dbReference>
<name>A0AAE1FE47_PETCI</name>
<proteinExistence type="inferred from homology"/>
<feature type="region of interest" description="Disordered" evidence="11">
    <location>
        <begin position="1035"/>
        <end position="1067"/>
    </location>
</feature>
<evidence type="ECO:0000256" key="11">
    <source>
        <dbReference type="SAM" id="MobiDB-lite"/>
    </source>
</evidence>
<comment type="similarity">
    <text evidence="2 10">Belongs to the peptidase S8 family.</text>
</comment>
<organism evidence="17 18">
    <name type="scientific">Petrolisthes cinctipes</name>
    <name type="common">Flat porcelain crab</name>
    <dbReference type="NCBI Taxonomy" id="88211"/>
    <lineage>
        <taxon>Eukaryota</taxon>
        <taxon>Metazoa</taxon>
        <taxon>Ecdysozoa</taxon>
        <taxon>Arthropoda</taxon>
        <taxon>Crustacea</taxon>
        <taxon>Multicrustacea</taxon>
        <taxon>Malacostraca</taxon>
        <taxon>Eumalacostraca</taxon>
        <taxon>Eucarida</taxon>
        <taxon>Decapoda</taxon>
        <taxon>Pleocyemata</taxon>
        <taxon>Anomura</taxon>
        <taxon>Galatheoidea</taxon>
        <taxon>Porcellanidae</taxon>
        <taxon>Petrolisthes</taxon>
    </lineage>
</organism>
<dbReference type="GO" id="GO:0006508">
    <property type="term" value="P:proteolysis"/>
    <property type="evidence" value="ECO:0007669"/>
    <property type="project" value="UniProtKB-KW"/>
</dbReference>
<dbReference type="Gene3D" id="6.10.250.3080">
    <property type="match status" value="1"/>
</dbReference>
<dbReference type="InterPro" id="IPR022229">
    <property type="entry name" value="TPPII_Ig-like-2"/>
</dbReference>
<dbReference type="Proteomes" id="UP001286313">
    <property type="component" value="Unassembled WGS sequence"/>
</dbReference>
<evidence type="ECO:0000259" key="15">
    <source>
        <dbReference type="Pfam" id="PF21223"/>
    </source>
</evidence>
<evidence type="ECO:0000256" key="6">
    <source>
        <dbReference type="ARBA" id="ARBA00022670"/>
    </source>
</evidence>
<accession>A0AAE1FE47</accession>
<dbReference type="PANTHER" id="PTHR43806">
    <property type="entry name" value="PEPTIDASE S8"/>
    <property type="match status" value="1"/>
</dbReference>
<dbReference type="InterPro" id="IPR050131">
    <property type="entry name" value="Peptidase_S8_subtilisin-like"/>
</dbReference>
<dbReference type="Gene3D" id="1.25.40.710">
    <property type="match status" value="1"/>
</dbReference>
<dbReference type="InterPro" id="IPR048384">
    <property type="entry name" value="TPPII_GBD"/>
</dbReference>
<dbReference type="GO" id="GO:0008240">
    <property type="term" value="F:tripeptidyl-peptidase activity"/>
    <property type="evidence" value="ECO:0007669"/>
    <property type="project" value="UniProtKB-EC"/>
</dbReference>
<dbReference type="Pfam" id="PF12583">
    <property type="entry name" value="TPPII_C"/>
    <property type="match status" value="1"/>
</dbReference>
<dbReference type="PROSITE" id="PS51892">
    <property type="entry name" value="SUBTILASE"/>
    <property type="match status" value="1"/>
</dbReference>
<evidence type="ECO:0000259" key="14">
    <source>
        <dbReference type="Pfam" id="PF12583"/>
    </source>
</evidence>
<dbReference type="InterPro" id="IPR015500">
    <property type="entry name" value="Peptidase_S8_subtilisin-rel"/>
</dbReference>
<evidence type="ECO:0000256" key="9">
    <source>
        <dbReference type="ARBA" id="ARBA00032232"/>
    </source>
</evidence>
<dbReference type="InterPro" id="IPR048383">
    <property type="entry name" value="TPPII_Ig-like-1"/>
</dbReference>
<dbReference type="InterPro" id="IPR034051">
    <property type="entry name" value="TPP_II_domain"/>
</dbReference>
<dbReference type="GO" id="GO:0004177">
    <property type="term" value="F:aminopeptidase activity"/>
    <property type="evidence" value="ECO:0007669"/>
    <property type="project" value="UniProtKB-KW"/>
</dbReference>
<feature type="compositionally biased region" description="Gly residues" evidence="11">
    <location>
        <begin position="1045"/>
        <end position="1055"/>
    </location>
</feature>
<evidence type="ECO:0000256" key="5">
    <source>
        <dbReference type="ARBA" id="ARBA00022438"/>
    </source>
</evidence>
<dbReference type="FunFam" id="3.40.50.200:FF:000003">
    <property type="entry name" value="Tripeptidyl peptidase 2"/>
    <property type="match status" value="1"/>
</dbReference>
<feature type="domain" description="Tripeptidyl peptidase II C-terminal" evidence="14">
    <location>
        <begin position="1061"/>
        <end position="1122"/>
    </location>
</feature>
<evidence type="ECO:0000259" key="13">
    <source>
        <dbReference type="Pfam" id="PF12580"/>
    </source>
</evidence>
<evidence type="ECO:0000259" key="12">
    <source>
        <dbReference type="Pfam" id="PF00082"/>
    </source>
</evidence>
<dbReference type="InterPro" id="IPR046940">
    <property type="entry name" value="TPPII_Ig-like_sf"/>
</dbReference>
<feature type="domain" description="Tripeptidyl peptidase II second Ig-like" evidence="13">
    <location>
        <begin position="799"/>
        <end position="984"/>
    </location>
</feature>
<evidence type="ECO:0000256" key="1">
    <source>
        <dbReference type="ARBA" id="ARBA00001910"/>
    </source>
</evidence>
<feature type="active site" description="Charge relay system" evidence="10">
    <location>
        <position position="462"/>
    </location>
</feature>
<dbReference type="InterPro" id="IPR023828">
    <property type="entry name" value="Peptidase_S8_Ser-AS"/>
</dbReference>
<feature type="domain" description="Peptidase S8/S53" evidence="12">
    <location>
        <begin position="36"/>
        <end position="512"/>
    </location>
</feature>
<dbReference type="InterPro" id="IPR036852">
    <property type="entry name" value="Peptidase_S8/S53_dom_sf"/>
</dbReference>
<dbReference type="InterPro" id="IPR022398">
    <property type="entry name" value="Peptidase_S8_His-AS"/>
</dbReference>
<dbReference type="EC" id="3.4.14.10" evidence="3"/>
<dbReference type="PANTHER" id="PTHR43806:SF14">
    <property type="entry name" value="TRIPEPTIDYL-PEPTIDASE 2"/>
    <property type="match status" value="1"/>
</dbReference>
<dbReference type="InterPro" id="IPR000209">
    <property type="entry name" value="Peptidase_S8/S53_dom"/>
</dbReference>
<evidence type="ECO:0000256" key="8">
    <source>
        <dbReference type="ARBA" id="ARBA00022825"/>
    </source>
</evidence>
<dbReference type="EMBL" id="JAWQEG010002475">
    <property type="protein sequence ID" value="KAK3871730.1"/>
    <property type="molecule type" value="Genomic_DNA"/>
</dbReference>
<evidence type="ECO:0000256" key="4">
    <source>
        <dbReference type="ARBA" id="ARBA00020244"/>
    </source>
</evidence>
<dbReference type="InterPro" id="IPR046939">
    <property type="entry name" value="TPPII_C_sf"/>
</dbReference>
<keyword evidence="5" id="KW-0031">Aminopeptidase</keyword>
<feature type="active site" description="Charge relay system" evidence="10">
    <location>
        <position position="45"/>
    </location>
</feature>
<feature type="active site" description="Charge relay system" evidence="10">
    <location>
        <position position="273"/>
    </location>
</feature>
<comment type="caution">
    <text evidence="17">The sequence shown here is derived from an EMBL/GenBank/DDBJ whole genome shotgun (WGS) entry which is preliminary data.</text>
</comment>
<dbReference type="Gene3D" id="2.60.40.3170">
    <property type="match status" value="1"/>
</dbReference>
<evidence type="ECO:0000256" key="2">
    <source>
        <dbReference type="ARBA" id="ARBA00011073"/>
    </source>
</evidence>
<dbReference type="PRINTS" id="PR00723">
    <property type="entry name" value="SUBTILISIN"/>
</dbReference>
<dbReference type="CDD" id="cd04857">
    <property type="entry name" value="Peptidases_S8_Tripeptidyl_Aminopeptidase_II"/>
    <property type="match status" value="1"/>
</dbReference>
<sequence>MASCPDTLGEFPCWGLLPRKETGVLNLLSKNPSYDGRGTVIAIFDSGVDPGAPGLQVTTEGKVKVIDRIDGSGAGDVDTSTVVQAADGVITGLSGRKLKIPESWVNPSGKYHIGVKGAYCLYPQRLKERITKERKDKKWDPIHKELLAEAQRKVQQALETSKNGASNTNGNISLLEKLGKEDAEARVTQLNTLEKKYKDLGPAHDCVVYHDGEVWRACIDTSEKGELESGIHIGEYRLTHEWAPLTAVDRYNVSINVHNDGNVLEIVGMCSSHGTHVASIAAANFPDNPERNGIAPGAQIISITIGDNRLNSMETGTALARAMIRVMENPHYSIDVINISYGEHAHWSDSGRLGELAHEVVNKYGISWVASAGNHGPALATVGVPPDIHSDSIIGVGAYVSPDMMMAEYAMVEKLPGCAYTWSSRGPTADGARGVTVCAPGGAITSVPNFLLRVNQLMNGTSMASPHTAGCVSLAVSALKQRSVIYSPYSIRRALQHTAQALDLDIFAQGHGLIQVERAVDHLLQHSGGVEDKVRFAVECGGGGAGGERRKGIHLRNWKADKPIDTSVIVEPIILNDSEADPNEKLSFCMEFVMTCDASWVKAPTCLQMSYTVRSFQVTIDPRGLERGRVYFTSVRAYDSSNVEKGCMFEVPITVVVPYVDLINGYQYTCPPEVFRAGHIRHHFLHVPLEATWGVVTLRASHGEKSQRITLHAVQLKPRSSVKTLEYYKVVNLESQESSVHVLSVRGGYTLELCLARWWSSLVDGQVELSVQFHSLRPVQEEVTLLCSEGVQRVDVRSGLRTEELAPQAVLKHHTQVVSPSESRVEVLGGTRDTVPGSRPIYQLVLSYPLSISKAAEVTPRCALLSDVLYESAYESQLWMLYDHNKQLMGSGDAYSNKYSLKLEKGDYIIRLHVRHERPDLLEKLTDLPLTVLTKLPQEVKLDVYTSFNAAVTNGKKFQPTSITHGTTQPIYLAAPSLSDKTLKGLGLTPGQCLLGTLSFAKDEQVRKAVSSHKFGPIRTMPDQYPLRVVVTEVPNKKRSSGSSSSGGGSGGCNNSGGSSSEEKKETKNYSDYLEALRDLQTAWITKLDSEGGEQLHKEVTTAHPDHLAAQLARLQSLDTTAASATAQGRAAVVAAAAKIVAAVDIAPLLAFYGTKNDTRPEAPKIKTQMDKQRNILLEALSRQGSALCADLLALAPLEETPEAFQQVDTIATDIMKFVEPSDSKVNGFFVSYYRVRGLDGLAARLISRQCEEKWTRDNEAKLTEAYTRLGWMHISALMATTHSLRFPPGYAPF</sequence>
<gene>
    <name evidence="17" type="ORF">Pcinc_023145</name>
</gene>
<dbReference type="Pfam" id="PF21316">
    <property type="entry name" value="TPPII_GBD"/>
    <property type="match status" value="1"/>
</dbReference>
<dbReference type="Gene3D" id="3.40.50.200">
    <property type="entry name" value="Peptidase S8/S53 domain"/>
    <property type="match status" value="1"/>
</dbReference>
<evidence type="ECO:0000256" key="3">
    <source>
        <dbReference type="ARBA" id="ARBA00012462"/>
    </source>
</evidence>
<dbReference type="InterPro" id="IPR022232">
    <property type="entry name" value="TPPII_C_art"/>
</dbReference>
<evidence type="ECO:0000313" key="18">
    <source>
        <dbReference type="Proteomes" id="UP001286313"/>
    </source>
</evidence>
<protein>
    <recommendedName>
        <fullName evidence="4">Tripeptidyl-peptidase 2</fullName>
        <ecNumber evidence="3">3.4.14.10</ecNumber>
    </recommendedName>
    <alternativeName>
        <fullName evidence="9">Tripeptidyl aminopeptidase</fullName>
    </alternativeName>
</protein>
<evidence type="ECO:0000256" key="7">
    <source>
        <dbReference type="ARBA" id="ARBA00022801"/>
    </source>
</evidence>
<dbReference type="Pfam" id="PF00082">
    <property type="entry name" value="Peptidase_S8"/>
    <property type="match status" value="1"/>
</dbReference>
<keyword evidence="18" id="KW-1185">Reference proteome</keyword>
<keyword evidence="7 10" id="KW-0378">Hydrolase</keyword>
<dbReference type="GO" id="GO:0005829">
    <property type="term" value="C:cytosol"/>
    <property type="evidence" value="ECO:0007669"/>
    <property type="project" value="TreeGrafter"/>
</dbReference>
<evidence type="ECO:0000313" key="17">
    <source>
        <dbReference type="EMBL" id="KAK3871730.1"/>
    </source>
</evidence>
<dbReference type="SUPFAM" id="SSF52743">
    <property type="entry name" value="Subtilisin-like"/>
    <property type="match status" value="1"/>
</dbReference>
<dbReference type="PROSITE" id="PS00137">
    <property type="entry name" value="SUBTILASE_HIS"/>
    <property type="match status" value="1"/>
</dbReference>
<dbReference type="Gene3D" id="2.20.25.690">
    <property type="match status" value="1"/>
</dbReference>
<feature type="domain" description="Tripeptidyl-peptidase II galactose-binding" evidence="16">
    <location>
        <begin position="675"/>
        <end position="762"/>
    </location>
</feature>
<dbReference type="Pfam" id="PF12580">
    <property type="entry name" value="TPPII"/>
    <property type="match status" value="1"/>
</dbReference>
<keyword evidence="8 10" id="KW-0720">Serine protease</keyword>
<dbReference type="PROSITE" id="PS00138">
    <property type="entry name" value="SUBTILASE_SER"/>
    <property type="match status" value="1"/>
</dbReference>
<feature type="domain" description="Tripeptidyl-peptidase II first Ig-like" evidence="15">
    <location>
        <begin position="534"/>
        <end position="656"/>
    </location>
</feature>